<comment type="caution">
    <text evidence="2">The sequence shown here is derived from an EMBL/GenBank/DDBJ whole genome shotgun (WGS) entry which is preliminary data.</text>
</comment>
<dbReference type="Proteomes" id="UP000605676">
    <property type="component" value="Unassembled WGS sequence"/>
</dbReference>
<dbReference type="InterPro" id="IPR029044">
    <property type="entry name" value="Nucleotide-diphossugar_trans"/>
</dbReference>
<dbReference type="EMBL" id="JAENRR010000005">
    <property type="protein sequence ID" value="MBK3516303.1"/>
    <property type="molecule type" value="Genomic_DNA"/>
</dbReference>
<evidence type="ECO:0000313" key="3">
    <source>
        <dbReference type="Proteomes" id="UP000605676"/>
    </source>
</evidence>
<sequence>MLTKDDIKSIEEKNISRELIDKQLGQFKNGFAYSSLNKAATINDGIIKNDPGTESEYIEKYKQAIKDGLDTIKFVPASGAATRMFKALFEFIQTDKNNQSQLLNKEPYASFVVKLSKFAFYDDLLEQLGKVNEDIIDTNEAARIIECLLLPEGLNYGKLPKGLLKFHKQNNSCTTPLEEHLKEAAHYASFNNKGKVHFTVSPEHHELFKKQLAKSRASIENELNCEFTVDFSFQKQATDTIAVNPENTPFRQNDGSLLFRPAGHGALIENLNELEEELIFIKNIDNVVPEYLLPDTIKYKQLLAGILLSKKEQAFEILEELDHANANNIGTTLTKGLDFLCAELQMNRTQLEALSSDEKTVIIKEKLNKPIRVCGIVKNEGEAGGGPFWVNQEDGSISLQIVEGAQIDPNDAEQQKILQSSTHFNPVDLVCYTKNYKGEKFDLKAFVDPATGFISEKTQSGRPLKALELPGLWNGAMAHWLTFFVEVPVSTFNPVKTVMDLLRPQHQPE</sequence>
<dbReference type="SUPFAM" id="SSF53448">
    <property type="entry name" value="Nucleotide-diphospho-sugar transferases"/>
    <property type="match status" value="1"/>
</dbReference>
<feature type="domain" description="DUF4301" evidence="1">
    <location>
        <begin position="3"/>
        <end position="507"/>
    </location>
</feature>
<name>A0ABS1HF85_9BACT</name>
<evidence type="ECO:0000313" key="2">
    <source>
        <dbReference type="EMBL" id="MBK3516303.1"/>
    </source>
</evidence>
<organism evidence="2 3">
    <name type="scientific">Carboxylicivirga marina</name>
    <dbReference type="NCBI Taxonomy" id="2800988"/>
    <lineage>
        <taxon>Bacteria</taxon>
        <taxon>Pseudomonadati</taxon>
        <taxon>Bacteroidota</taxon>
        <taxon>Bacteroidia</taxon>
        <taxon>Marinilabiliales</taxon>
        <taxon>Marinilabiliaceae</taxon>
        <taxon>Carboxylicivirga</taxon>
    </lineage>
</organism>
<dbReference type="RefSeq" id="WP_200463535.1">
    <property type="nucleotide sequence ID" value="NZ_JAENRR010000005.1"/>
</dbReference>
<dbReference type="InterPro" id="IPR025393">
    <property type="entry name" value="DUF4301"/>
</dbReference>
<evidence type="ECO:0000259" key="1">
    <source>
        <dbReference type="Pfam" id="PF14134"/>
    </source>
</evidence>
<proteinExistence type="predicted"/>
<reference evidence="2 3" key="1">
    <citation type="submission" date="2021-01" db="EMBL/GenBank/DDBJ databases">
        <title>Carboxyliciviraga sp.nov., isolated from coastal sediments.</title>
        <authorList>
            <person name="Lu D."/>
            <person name="Zhang T."/>
        </authorList>
    </citation>
    <scope>NUCLEOTIDE SEQUENCE [LARGE SCALE GENOMIC DNA]</scope>
    <source>
        <strain evidence="2 3">N1Y132</strain>
    </source>
</reference>
<gene>
    <name evidence="2" type="ORF">JIV24_03050</name>
</gene>
<protein>
    <submittedName>
        <fullName evidence="2">DUF4301 family protein</fullName>
    </submittedName>
</protein>
<accession>A0ABS1HF85</accession>
<keyword evidence="3" id="KW-1185">Reference proteome</keyword>
<dbReference type="Pfam" id="PF14134">
    <property type="entry name" value="DUF4301"/>
    <property type="match status" value="1"/>
</dbReference>